<organism evidence="2 3">
    <name type="scientific">Planctomicrobium piriforme</name>
    <dbReference type="NCBI Taxonomy" id="1576369"/>
    <lineage>
        <taxon>Bacteria</taxon>
        <taxon>Pseudomonadati</taxon>
        <taxon>Planctomycetota</taxon>
        <taxon>Planctomycetia</taxon>
        <taxon>Planctomycetales</taxon>
        <taxon>Planctomycetaceae</taxon>
        <taxon>Planctomicrobium</taxon>
    </lineage>
</organism>
<dbReference type="Pfam" id="PF13360">
    <property type="entry name" value="PQQ_2"/>
    <property type="match status" value="1"/>
</dbReference>
<gene>
    <name evidence="2" type="ORF">SAMN05421753_107195</name>
</gene>
<evidence type="ECO:0000259" key="1">
    <source>
        <dbReference type="Pfam" id="PF13360"/>
    </source>
</evidence>
<evidence type="ECO:0000313" key="3">
    <source>
        <dbReference type="Proteomes" id="UP000199518"/>
    </source>
</evidence>
<dbReference type="RefSeq" id="WP_092050096.1">
    <property type="nucleotide sequence ID" value="NZ_FOQD01000007.1"/>
</dbReference>
<dbReference type="Proteomes" id="UP000199518">
    <property type="component" value="Unassembled WGS sequence"/>
</dbReference>
<dbReference type="STRING" id="1576369.SAMN05421753_107195"/>
<dbReference type="Gene3D" id="2.40.10.480">
    <property type="match status" value="1"/>
</dbReference>
<dbReference type="InterPro" id="IPR015943">
    <property type="entry name" value="WD40/YVTN_repeat-like_dom_sf"/>
</dbReference>
<keyword evidence="3" id="KW-1185">Reference proteome</keyword>
<dbReference type="InterPro" id="IPR011047">
    <property type="entry name" value="Quinoprotein_ADH-like_sf"/>
</dbReference>
<protein>
    <submittedName>
        <fullName evidence="2">Outer membrane protein assembly factor BamB, contains PQQ-like beta-propeller repeat</fullName>
    </submittedName>
</protein>
<dbReference type="OrthoDB" id="244732at2"/>
<dbReference type="PANTHER" id="PTHR34512:SF30">
    <property type="entry name" value="OUTER MEMBRANE PROTEIN ASSEMBLY FACTOR BAMB"/>
    <property type="match status" value="1"/>
</dbReference>
<dbReference type="PANTHER" id="PTHR34512">
    <property type="entry name" value="CELL SURFACE PROTEIN"/>
    <property type="match status" value="1"/>
</dbReference>
<reference evidence="3" key="1">
    <citation type="submission" date="2016-10" db="EMBL/GenBank/DDBJ databases">
        <authorList>
            <person name="Varghese N."/>
            <person name="Submissions S."/>
        </authorList>
    </citation>
    <scope>NUCLEOTIDE SEQUENCE [LARGE SCALE GENOMIC DNA]</scope>
    <source>
        <strain evidence="3">DSM 26348</strain>
    </source>
</reference>
<evidence type="ECO:0000313" key="2">
    <source>
        <dbReference type="EMBL" id="SFI28961.1"/>
    </source>
</evidence>
<dbReference type="Gene3D" id="2.130.10.10">
    <property type="entry name" value="YVTN repeat-like/Quinoprotein amine dehydrogenase"/>
    <property type="match status" value="1"/>
</dbReference>
<proteinExistence type="predicted"/>
<accession>A0A1I3GZZ5</accession>
<dbReference type="InterPro" id="IPR018391">
    <property type="entry name" value="PQQ_b-propeller_rpt"/>
</dbReference>
<dbReference type="SMART" id="SM00564">
    <property type="entry name" value="PQQ"/>
    <property type="match status" value="4"/>
</dbReference>
<dbReference type="InterPro" id="IPR002372">
    <property type="entry name" value="PQQ_rpt_dom"/>
</dbReference>
<name>A0A1I3GZZ5_9PLAN</name>
<dbReference type="AlphaFoldDB" id="A0A1I3GZZ5"/>
<feature type="domain" description="Pyrrolo-quinoline quinone repeat" evidence="1">
    <location>
        <begin position="167"/>
        <end position="380"/>
    </location>
</feature>
<dbReference type="EMBL" id="FOQD01000007">
    <property type="protein sequence ID" value="SFI28961.1"/>
    <property type="molecule type" value="Genomic_DNA"/>
</dbReference>
<dbReference type="SUPFAM" id="SSF50998">
    <property type="entry name" value="Quinoprotein alcohol dehydrogenase-like"/>
    <property type="match status" value="1"/>
</dbReference>
<sequence>MSVGRRTCLVLLSVLGWGPVQILSADDWTNWRGPHFDGTVDPGNYPIEWSPKKNVAWSVGLPGKSGSTPVVWQDKLAMTVPIEGQNGVIAFDRSGKELWKVTLGAERAGKHKKGSGANSSPVADANRIYVYFKSGDFAAVDWSGKVLWHENLQKNYGEDTLWWDLGTSPVLTSKHVVVACVQSGPSYLAAFDPATGKEVWKVDRQLDAPEEAAQSYSTPIVTTYKGQEQIIVLGADHVTCHDAANGKELWRVGNLNPDRERYFRSIASPVMAGDIVIAPYARGKTVTAIRMGGSGDVTNSHVLWTKPLGADVPTPAVENGKVYLCSDKGSITCLAVETGEELWTEALEKNRTAYSSSPVIAGNFLYFIREDGRTFVIDLAEHKVKAENSLGENEYVLATPVFVDQEIFLRTFERLFCIQSAGKKVSQRK</sequence>